<protein>
    <recommendedName>
        <fullName evidence="3">Sensor domain-containing protein</fullName>
    </recommendedName>
</protein>
<dbReference type="RefSeq" id="WP_189123719.1">
    <property type="nucleotide sequence ID" value="NZ_BMNH01000004.1"/>
</dbReference>
<organism evidence="1 2">
    <name type="scientific">Nonomuraea cavernae</name>
    <dbReference type="NCBI Taxonomy" id="2045107"/>
    <lineage>
        <taxon>Bacteria</taxon>
        <taxon>Bacillati</taxon>
        <taxon>Actinomycetota</taxon>
        <taxon>Actinomycetes</taxon>
        <taxon>Streptosporangiales</taxon>
        <taxon>Streptosporangiaceae</taxon>
        <taxon>Nonomuraea</taxon>
    </lineage>
</organism>
<dbReference type="AlphaFoldDB" id="A0A918DH55"/>
<comment type="caution">
    <text evidence="1">The sequence shown here is derived from an EMBL/GenBank/DDBJ whole genome shotgun (WGS) entry which is preliminary data.</text>
</comment>
<reference evidence="1" key="2">
    <citation type="submission" date="2020-09" db="EMBL/GenBank/DDBJ databases">
        <authorList>
            <person name="Sun Q."/>
            <person name="Zhou Y."/>
        </authorList>
    </citation>
    <scope>NUCLEOTIDE SEQUENCE</scope>
    <source>
        <strain evidence="1">CGMCC 4.7368</strain>
    </source>
</reference>
<dbReference type="Proteomes" id="UP000646523">
    <property type="component" value="Unassembled WGS sequence"/>
</dbReference>
<evidence type="ECO:0000313" key="1">
    <source>
        <dbReference type="EMBL" id="GGO66280.1"/>
    </source>
</evidence>
<sequence>MKRGLRITGLVVACGLVSGLLIGCLVGCGSEATEGHADPRALAALRGALGTPARLPDGFAPRPQDAWRAPFTAANRNCRVLLAPVGGRAPERALTAQAAVSYQGDELGEQVGVGLARYVGSEAEGHIDDLATALSECRKVRSRGGTRLRLRELPLQDVGDEAIGAELRGKLNGYPYALDVVLARSGDTLVSLVHTGMAGVDRERTRQLLTAVMGMASA</sequence>
<name>A0A918DH55_9ACTN</name>
<evidence type="ECO:0000313" key="2">
    <source>
        <dbReference type="Proteomes" id="UP000646523"/>
    </source>
</evidence>
<accession>A0A918DH55</accession>
<reference evidence="1" key="1">
    <citation type="journal article" date="2014" name="Int. J. Syst. Evol. Microbiol.">
        <title>Complete genome sequence of Corynebacterium casei LMG S-19264T (=DSM 44701T), isolated from a smear-ripened cheese.</title>
        <authorList>
            <consortium name="US DOE Joint Genome Institute (JGI-PGF)"/>
            <person name="Walter F."/>
            <person name="Albersmeier A."/>
            <person name="Kalinowski J."/>
            <person name="Ruckert C."/>
        </authorList>
    </citation>
    <scope>NUCLEOTIDE SEQUENCE</scope>
    <source>
        <strain evidence="1">CGMCC 4.7368</strain>
    </source>
</reference>
<dbReference type="PROSITE" id="PS51257">
    <property type="entry name" value="PROKAR_LIPOPROTEIN"/>
    <property type="match status" value="1"/>
</dbReference>
<proteinExistence type="predicted"/>
<dbReference type="EMBL" id="BMNH01000004">
    <property type="protein sequence ID" value="GGO66280.1"/>
    <property type="molecule type" value="Genomic_DNA"/>
</dbReference>
<gene>
    <name evidence="1" type="ORF">GCM10012289_19910</name>
</gene>
<evidence type="ECO:0008006" key="3">
    <source>
        <dbReference type="Google" id="ProtNLM"/>
    </source>
</evidence>
<keyword evidence="2" id="KW-1185">Reference proteome</keyword>